<evidence type="ECO:0000256" key="5">
    <source>
        <dbReference type="SAM" id="MobiDB-lite"/>
    </source>
</evidence>
<evidence type="ECO:0000256" key="4">
    <source>
        <dbReference type="PIRNR" id="PIRNR005700"/>
    </source>
</evidence>
<dbReference type="InterPro" id="IPR004134">
    <property type="entry name" value="Peptidase_C1B"/>
</dbReference>
<dbReference type="GO" id="GO:0070005">
    <property type="term" value="F:cysteine-type aminopeptidase activity"/>
    <property type="evidence" value="ECO:0007669"/>
    <property type="project" value="InterPro"/>
</dbReference>
<protein>
    <recommendedName>
        <fullName evidence="4">Bleomycin hydrolase</fullName>
        <ecNumber evidence="4">3.4.22.40</ecNumber>
    </recommendedName>
</protein>
<dbReference type="PANTHER" id="PTHR10363:SF2">
    <property type="entry name" value="BLEOMYCIN HYDROLASE"/>
    <property type="match status" value="1"/>
</dbReference>
<name>A0AB39Z402_DROSZ</name>
<comment type="subcellular location">
    <subcellularLocation>
        <location evidence="4">Cytoplasm</location>
    </subcellularLocation>
</comment>
<evidence type="ECO:0000256" key="2">
    <source>
        <dbReference type="ARBA" id="ARBA00022801"/>
    </source>
</evidence>
<dbReference type="GO" id="GO:0004197">
    <property type="term" value="F:cysteine-type endopeptidase activity"/>
    <property type="evidence" value="ECO:0007669"/>
    <property type="project" value="UniProtKB-EC"/>
</dbReference>
<proteinExistence type="inferred from homology"/>
<dbReference type="GeneID" id="108008703"/>
<dbReference type="EC" id="3.4.22.40" evidence="4"/>
<gene>
    <name evidence="7" type="primary">LOC108008703</name>
</gene>
<comment type="similarity">
    <text evidence="4">Belongs to the peptidase C1 family.</text>
</comment>
<dbReference type="AlphaFoldDB" id="A0AB39Z402"/>
<keyword evidence="3 4" id="KW-0788">Thiol protease</keyword>
<reference evidence="7" key="1">
    <citation type="submission" date="2025-08" db="UniProtKB">
        <authorList>
            <consortium name="RefSeq"/>
        </authorList>
    </citation>
    <scope>IDENTIFICATION</scope>
</reference>
<dbReference type="Proteomes" id="UP001652628">
    <property type="component" value="Chromosome 2R"/>
</dbReference>
<keyword evidence="6" id="KW-1185">Reference proteome</keyword>
<evidence type="ECO:0000313" key="7">
    <source>
        <dbReference type="RefSeq" id="XP_016928088.3"/>
    </source>
</evidence>
<feature type="compositionally biased region" description="Basic and acidic residues" evidence="5">
    <location>
        <begin position="421"/>
        <end position="433"/>
    </location>
</feature>
<feature type="region of interest" description="Disordered" evidence="5">
    <location>
        <begin position="409"/>
        <end position="433"/>
    </location>
</feature>
<dbReference type="GO" id="GO:0006508">
    <property type="term" value="P:proteolysis"/>
    <property type="evidence" value="ECO:0007669"/>
    <property type="project" value="UniProtKB-KW"/>
</dbReference>
<accession>A0AB39Z402</accession>
<evidence type="ECO:0000313" key="6">
    <source>
        <dbReference type="Proteomes" id="UP001652628"/>
    </source>
</evidence>
<dbReference type="InterPro" id="IPR038765">
    <property type="entry name" value="Papain-like_cys_pep_sf"/>
</dbReference>
<dbReference type="PANTHER" id="PTHR10363">
    <property type="entry name" value="BLEOMYCIN HYDROLASE"/>
    <property type="match status" value="1"/>
</dbReference>
<comment type="catalytic activity">
    <reaction evidence="4">
        <text>Inactivates bleomycin B2 (a cytotoxic glycometallopeptide) by hydrolysis of a carboxyamide bond of beta-aminoalanine, but also shows general aminopeptidase activity. The specificity varies somewhat with source, but amino acid arylamides of Met, Leu and Ala are preferred.</text>
        <dbReference type="EC" id="3.4.22.40"/>
    </reaction>
</comment>
<dbReference type="GO" id="GO:0005737">
    <property type="term" value="C:cytoplasm"/>
    <property type="evidence" value="ECO:0007669"/>
    <property type="project" value="UniProtKB-SubCell"/>
</dbReference>
<dbReference type="RefSeq" id="XP_016928088.3">
    <property type="nucleotide sequence ID" value="XM_017072599.4"/>
</dbReference>
<keyword evidence="2 4" id="KW-0378">Hydrolase</keyword>
<evidence type="ECO:0000256" key="3">
    <source>
        <dbReference type="ARBA" id="ARBA00022807"/>
    </source>
</evidence>
<evidence type="ECO:0000256" key="1">
    <source>
        <dbReference type="ARBA" id="ARBA00022670"/>
    </source>
</evidence>
<keyword evidence="4" id="KW-0963">Cytoplasm</keyword>
<keyword evidence="1 4" id="KW-0645">Protease</keyword>
<dbReference type="Gene3D" id="3.90.70.10">
    <property type="entry name" value="Cysteine proteinases"/>
    <property type="match status" value="1"/>
</dbReference>
<organism evidence="6 7">
    <name type="scientific">Drosophila suzukii</name>
    <name type="common">Spotted-wing drosophila fruit fly</name>
    <dbReference type="NCBI Taxonomy" id="28584"/>
    <lineage>
        <taxon>Eukaryota</taxon>
        <taxon>Metazoa</taxon>
        <taxon>Ecdysozoa</taxon>
        <taxon>Arthropoda</taxon>
        <taxon>Hexapoda</taxon>
        <taxon>Insecta</taxon>
        <taxon>Pterygota</taxon>
        <taxon>Neoptera</taxon>
        <taxon>Endopterygota</taxon>
        <taxon>Diptera</taxon>
        <taxon>Brachycera</taxon>
        <taxon>Muscomorpha</taxon>
        <taxon>Ephydroidea</taxon>
        <taxon>Drosophilidae</taxon>
        <taxon>Drosophila</taxon>
        <taxon>Sophophora</taxon>
    </lineage>
</organism>
<sequence length="491" mass="55813">MPATEDILNSKMIFPLTKPQWSAWCSAFYESPQNRLAQNVCTARDPINVCLRSEADLCSIVSGDKTWHEVGTQGKGTTGGPGWICTGLDLLRQEMDRKFPLPADFELSAAHLFFWHKLERCNYFLWTTADLLMRCEPLDGRCFRHFMKNAVPDGGNWQMFVNLVKKYGLMPKKCYLSNQRSRRMNIMLRSKLREYASMLHAQFTFDGNGQRLPELIQEMIPNLFNMVSICLGEPPEVFNWTFYDHKKRYQCLNDLTAVHFYEVMVACNVDLDAFVCLGHDPRLSSISQGNYQITHSSNMIGGEPHRYNNQSMEVIVRIILDSLAGNKPVWLGCDLSSIFSTKTGPLSLQSHRFDLMFGFKVGDSLSKAERLLYKESRRDAAVLLTSVALDSLKEPIEFRSISASVNGKSESTTTLNEADEAEKNKENYKDEELKKKSAKNQAITIDADWLKEYGFEIVVHEKFVPPGVLHASRISKATELPAWDPMGALLN</sequence>
<dbReference type="SUPFAM" id="SSF54001">
    <property type="entry name" value="Cysteine proteinases"/>
    <property type="match status" value="1"/>
</dbReference>
<dbReference type="Pfam" id="PF03051">
    <property type="entry name" value="Peptidase_C1_2"/>
    <property type="match status" value="2"/>
</dbReference>
<dbReference type="PIRSF" id="PIRSF005700">
    <property type="entry name" value="PepC"/>
    <property type="match status" value="1"/>
</dbReference>